<protein>
    <submittedName>
        <fullName evidence="2">Uncharacterized protein</fullName>
    </submittedName>
</protein>
<organism evidence="2 3">
    <name type="scientific">Clostridium grantii DSM 8605</name>
    <dbReference type="NCBI Taxonomy" id="1121316"/>
    <lineage>
        <taxon>Bacteria</taxon>
        <taxon>Bacillati</taxon>
        <taxon>Bacillota</taxon>
        <taxon>Clostridia</taxon>
        <taxon>Eubacteriales</taxon>
        <taxon>Clostridiaceae</taxon>
        <taxon>Clostridium</taxon>
    </lineage>
</organism>
<feature type="non-terminal residue" evidence="2">
    <location>
        <position position="1"/>
    </location>
</feature>
<evidence type="ECO:0000313" key="1">
    <source>
        <dbReference type="EMBL" id="SHH47292.1"/>
    </source>
</evidence>
<dbReference type="EMBL" id="FQXM01000013">
    <property type="protein sequence ID" value="SHH79544.1"/>
    <property type="molecule type" value="Genomic_DNA"/>
</dbReference>
<dbReference type="EMBL" id="FQXM01000005">
    <property type="protein sequence ID" value="SHH47292.1"/>
    <property type="molecule type" value="Genomic_DNA"/>
</dbReference>
<reference evidence="2 3" key="1">
    <citation type="submission" date="2016-11" db="EMBL/GenBank/DDBJ databases">
        <authorList>
            <person name="Jaros S."/>
            <person name="Januszkiewicz K."/>
            <person name="Wedrychowicz H."/>
        </authorList>
    </citation>
    <scope>NUCLEOTIDE SEQUENCE [LARGE SCALE GENOMIC DNA]</scope>
    <source>
        <strain evidence="2 3">DSM 8605</strain>
    </source>
</reference>
<proteinExistence type="predicted"/>
<dbReference type="AlphaFoldDB" id="A0A1M5VX37"/>
<name>A0A1M5VX37_9CLOT</name>
<evidence type="ECO:0000313" key="3">
    <source>
        <dbReference type="Proteomes" id="UP000184447"/>
    </source>
</evidence>
<dbReference type="Proteomes" id="UP000184447">
    <property type="component" value="Unassembled WGS sequence"/>
</dbReference>
<accession>A0A1M5VX37</accession>
<keyword evidence="3" id="KW-1185">Reference proteome</keyword>
<gene>
    <name evidence="1" type="ORF">SAMN02745207_01266</name>
    <name evidence="2" type="ORF">SAMN02745207_02548</name>
</gene>
<evidence type="ECO:0000313" key="2">
    <source>
        <dbReference type="EMBL" id="SHH79544.1"/>
    </source>
</evidence>
<sequence length="55" mass="6434">KQVFFNDQFTLLNLFQLINEIFLKNGIKSRKKSKKTSLDIIEAILETFMEKKAVA</sequence>